<dbReference type="RefSeq" id="XP_003173836.1">
    <property type="nucleotide sequence ID" value="XM_003173788.1"/>
</dbReference>
<accession>E4UUN9</accession>
<dbReference type="OrthoDB" id="4222821at2759"/>
<dbReference type="AlphaFoldDB" id="E4UUN9"/>
<sequence length="145" mass="16325">MALEPKPLSSRKRQACDRCHGQKLRCMRAQQSPGPCQRCLLAKKECTFSYRLQMGRPRAPAPTASPWTETVWNLEDLDKLNAADQEEGHIPMEDTFLDMFGKICPIPPETSKDSGSGSENDPLTMSNQTQEDVFNESRENKSVHS</sequence>
<feature type="region of interest" description="Disordered" evidence="5">
    <location>
        <begin position="101"/>
        <end position="145"/>
    </location>
</feature>
<dbReference type="GO" id="GO:0000981">
    <property type="term" value="F:DNA-binding transcription factor activity, RNA polymerase II-specific"/>
    <property type="evidence" value="ECO:0007669"/>
    <property type="project" value="InterPro"/>
</dbReference>
<organism evidence="8">
    <name type="scientific">Arthroderma gypseum (strain ATCC MYA-4604 / CBS 118893)</name>
    <name type="common">Microsporum gypseum</name>
    <dbReference type="NCBI Taxonomy" id="535722"/>
    <lineage>
        <taxon>Eukaryota</taxon>
        <taxon>Fungi</taxon>
        <taxon>Dikarya</taxon>
        <taxon>Ascomycota</taxon>
        <taxon>Pezizomycotina</taxon>
        <taxon>Eurotiomycetes</taxon>
        <taxon>Eurotiomycetidae</taxon>
        <taxon>Onygenales</taxon>
        <taxon>Arthrodermataceae</taxon>
        <taxon>Nannizzia</taxon>
    </lineage>
</organism>
<keyword evidence="2" id="KW-0238">DNA-binding</keyword>
<protein>
    <recommendedName>
        <fullName evidence="6">Zn(2)-C6 fungal-type domain-containing protein</fullName>
    </recommendedName>
</protein>
<keyword evidence="8" id="KW-1185">Reference proteome</keyword>
<dbReference type="SUPFAM" id="SSF57701">
    <property type="entry name" value="Zn2/Cys6 DNA-binding domain"/>
    <property type="match status" value="1"/>
</dbReference>
<evidence type="ECO:0000256" key="2">
    <source>
        <dbReference type="ARBA" id="ARBA00023125"/>
    </source>
</evidence>
<evidence type="ECO:0000256" key="5">
    <source>
        <dbReference type="SAM" id="MobiDB-lite"/>
    </source>
</evidence>
<dbReference type="Proteomes" id="UP000002669">
    <property type="component" value="Unassembled WGS sequence"/>
</dbReference>
<feature type="domain" description="Zn(2)-C6 fungal-type" evidence="6">
    <location>
        <begin position="15"/>
        <end position="48"/>
    </location>
</feature>
<dbReference type="GO" id="GO:0008270">
    <property type="term" value="F:zinc ion binding"/>
    <property type="evidence" value="ECO:0007669"/>
    <property type="project" value="InterPro"/>
</dbReference>
<feature type="compositionally biased region" description="Basic and acidic residues" evidence="5">
    <location>
        <begin position="135"/>
        <end position="145"/>
    </location>
</feature>
<dbReference type="PROSITE" id="PS00463">
    <property type="entry name" value="ZN2_CY6_FUNGAL_1"/>
    <property type="match status" value="1"/>
</dbReference>
<reference evidence="8" key="1">
    <citation type="journal article" date="2012" name="MBio">
        <title>Comparative genome analysis of Trichophyton rubrum and related dermatophytes reveals candidate genes involved in infection.</title>
        <authorList>
            <person name="Martinez D.A."/>
            <person name="Oliver B.G."/>
            <person name="Graeser Y."/>
            <person name="Goldberg J.M."/>
            <person name="Li W."/>
            <person name="Martinez-Rossi N.M."/>
            <person name="Monod M."/>
            <person name="Shelest E."/>
            <person name="Barton R.C."/>
            <person name="Birch E."/>
            <person name="Brakhage A.A."/>
            <person name="Chen Z."/>
            <person name="Gurr S.J."/>
            <person name="Heiman D."/>
            <person name="Heitman J."/>
            <person name="Kosti I."/>
            <person name="Rossi A."/>
            <person name="Saif S."/>
            <person name="Samalova M."/>
            <person name="Saunders C.W."/>
            <person name="Shea T."/>
            <person name="Summerbell R.C."/>
            <person name="Xu J."/>
            <person name="Young S."/>
            <person name="Zeng Q."/>
            <person name="Birren B.W."/>
            <person name="Cuomo C.A."/>
            <person name="White T.C."/>
        </authorList>
    </citation>
    <scope>NUCLEOTIDE SEQUENCE [LARGE SCALE GENOMIC DNA]</scope>
    <source>
        <strain evidence="8">ATCC MYA-4604 / CBS 118893</strain>
    </source>
</reference>
<keyword evidence="3" id="KW-0804">Transcription</keyword>
<gene>
    <name evidence="7" type="ORF">MGYG_04008</name>
</gene>
<dbReference type="GeneID" id="10029120"/>
<name>E4UUN9_ARTGP</name>
<dbReference type="Pfam" id="PF00172">
    <property type="entry name" value="Zn_clus"/>
    <property type="match status" value="1"/>
</dbReference>
<evidence type="ECO:0000313" key="8">
    <source>
        <dbReference type="Proteomes" id="UP000002669"/>
    </source>
</evidence>
<dbReference type="Gene3D" id="4.10.240.10">
    <property type="entry name" value="Zn(2)-C6 fungal-type DNA-binding domain"/>
    <property type="match status" value="1"/>
</dbReference>
<evidence type="ECO:0000256" key="3">
    <source>
        <dbReference type="ARBA" id="ARBA00023163"/>
    </source>
</evidence>
<dbReference type="VEuPathDB" id="FungiDB:MGYG_04008"/>
<dbReference type="HOGENOM" id="CLU_1786422_0_0_1"/>
<dbReference type="InParanoid" id="E4UUN9"/>
<dbReference type="InterPro" id="IPR001138">
    <property type="entry name" value="Zn2Cys6_DnaBD"/>
</dbReference>
<keyword evidence="4" id="KW-0539">Nucleus</keyword>
<dbReference type="SMART" id="SM00066">
    <property type="entry name" value="GAL4"/>
    <property type="match status" value="1"/>
</dbReference>
<feature type="compositionally biased region" description="Polar residues" evidence="5">
    <location>
        <begin position="113"/>
        <end position="132"/>
    </location>
</feature>
<evidence type="ECO:0000256" key="1">
    <source>
        <dbReference type="ARBA" id="ARBA00023015"/>
    </source>
</evidence>
<keyword evidence="1" id="KW-0805">Transcription regulation</keyword>
<dbReference type="GO" id="GO:0003677">
    <property type="term" value="F:DNA binding"/>
    <property type="evidence" value="ECO:0007669"/>
    <property type="project" value="UniProtKB-KW"/>
</dbReference>
<evidence type="ECO:0000259" key="6">
    <source>
        <dbReference type="PROSITE" id="PS50048"/>
    </source>
</evidence>
<evidence type="ECO:0000313" key="7">
    <source>
        <dbReference type="EMBL" id="EFR01006.1"/>
    </source>
</evidence>
<dbReference type="InterPro" id="IPR036864">
    <property type="entry name" value="Zn2-C6_fun-type_DNA-bd_sf"/>
</dbReference>
<proteinExistence type="predicted"/>
<evidence type="ECO:0000256" key="4">
    <source>
        <dbReference type="ARBA" id="ARBA00023242"/>
    </source>
</evidence>
<dbReference type="EMBL" id="DS989824">
    <property type="protein sequence ID" value="EFR01006.1"/>
    <property type="molecule type" value="Genomic_DNA"/>
</dbReference>
<dbReference type="PROSITE" id="PS50048">
    <property type="entry name" value="ZN2_CY6_FUNGAL_2"/>
    <property type="match status" value="1"/>
</dbReference>
<dbReference type="CDD" id="cd00067">
    <property type="entry name" value="GAL4"/>
    <property type="match status" value="1"/>
</dbReference>